<dbReference type="CDD" id="cd07067">
    <property type="entry name" value="HP_PGM_like"/>
    <property type="match status" value="1"/>
</dbReference>
<evidence type="ECO:0000313" key="2">
    <source>
        <dbReference type="EMBL" id="MFF5291215.1"/>
    </source>
</evidence>
<protein>
    <submittedName>
        <fullName evidence="2">Histidine phosphatase family protein</fullName>
    </submittedName>
</protein>
<dbReference type="Pfam" id="PF00300">
    <property type="entry name" value="His_Phos_1"/>
    <property type="match status" value="1"/>
</dbReference>
<comment type="caution">
    <text evidence="2">The sequence shown here is derived from an EMBL/GenBank/DDBJ whole genome shotgun (WGS) entry which is preliminary data.</text>
</comment>
<name>A0ABW6WD39_9ACTN</name>
<gene>
    <name evidence="2" type="ORF">ACFY35_17370</name>
</gene>
<proteinExistence type="predicted"/>
<sequence length="203" mass="21580">MTTLHLVRHGQTPWHRPNRYTGSSDIGLDETGERQAEELADWAAGAGLTALACSDLIRAVRTAAPSAARAGLTPIVDKRLRELDFGSAEGRLLAEMPADVAARFVADPAENHFPGGEHPRDAVERAMAALGELAGAYPRGRILIVAHSTLIRLIVCAVLGVPLREYRRKLPGLSPASRTDLRFDTGSAALLAYNVGLTPGCAA</sequence>
<dbReference type="InterPro" id="IPR029033">
    <property type="entry name" value="His_PPase_superfam"/>
</dbReference>
<dbReference type="EMBL" id="JBIAZU010000003">
    <property type="protein sequence ID" value="MFF5291215.1"/>
    <property type="molecule type" value="Genomic_DNA"/>
</dbReference>
<dbReference type="PANTHER" id="PTHR48100:SF1">
    <property type="entry name" value="HISTIDINE PHOSPHATASE FAMILY PROTEIN-RELATED"/>
    <property type="match status" value="1"/>
</dbReference>
<organism evidence="2 3">
    <name type="scientific">Paractinoplanes globisporus</name>
    <dbReference type="NCBI Taxonomy" id="113565"/>
    <lineage>
        <taxon>Bacteria</taxon>
        <taxon>Bacillati</taxon>
        <taxon>Actinomycetota</taxon>
        <taxon>Actinomycetes</taxon>
        <taxon>Micromonosporales</taxon>
        <taxon>Micromonosporaceae</taxon>
        <taxon>Paractinoplanes</taxon>
    </lineage>
</organism>
<keyword evidence="3" id="KW-1185">Reference proteome</keyword>
<dbReference type="RefSeq" id="WP_020514226.1">
    <property type="nucleotide sequence ID" value="NZ_JBIAZU010000003.1"/>
</dbReference>
<evidence type="ECO:0000313" key="3">
    <source>
        <dbReference type="Proteomes" id="UP001602245"/>
    </source>
</evidence>
<accession>A0ABW6WD39</accession>
<dbReference type="Proteomes" id="UP001602245">
    <property type="component" value="Unassembled WGS sequence"/>
</dbReference>
<dbReference type="SMART" id="SM00855">
    <property type="entry name" value="PGAM"/>
    <property type="match status" value="1"/>
</dbReference>
<evidence type="ECO:0000256" key="1">
    <source>
        <dbReference type="SAM" id="MobiDB-lite"/>
    </source>
</evidence>
<dbReference type="InterPro" id="IPR050275">
    <property type="entry name" value="PGM_Phosphatase"/>
</dbReference>
<feature type="region of interest" description="Disordered" evidence="1">
    <location>
        <begin position="1"/>
        <end position="28"/>
    </location>
</feature>
<dbReference type="PANTHER" id="PTHR48100">
    <property type="entry name" value="BROAD-SPECIFICITY PHOSPHATASE YOR283W-RELATED"/>
    <property type="match status" value="1"/>
</dbReference>
<dbReference type="Gene3D" id="3.40.50.1240">
    <property type="entry name" value="Phosphoglycerate mutase-like"/>
    <property type="match status" value="1"/>
</dbReference>
<dbReference type="SUPFAM" id="SSF53254">
    <property type="entry name" value="Phosphoglycerate mutase-like"/>
    <property type="match status" value="1"/>
</dbReference>
<reference evidence="2 3" key="1">
    <citation type="submission" date="2024-10" db="EMBL/GenBank/DDBJ databases">
        <title>The Natural Products Discovery Center: Release of the First 8490 Sequenced Strains for Exploring Actinobacteria Biosynthetic Diversity.</title>
        <authorList>
            <person name="Kalkreuter E."/>
            <person name="Kautsar S.A."/>
            <person name="Yang D."/>
            <person name="Bader C.D."/>
            <person name="Teijaro C.N."/>
            <person name="Fluegel L."/>
            <person name="Davis C.M."/>
            <person name="Simpson J.R."/>
            <person name="Lauterbach L."/>
            <person name="Steele A.D."/>
            <person name="Gui C."/>
            <person name="Meng S."/>
            <person name="Li G."/>
            <person name="Viehrig K."/>
            <person name="Ye F."/>
            <person name="Su P."/>
            <person name="Kiefer A.F."/>
            <person name="Nichols A."/>
            <person name="Cepeda A.J."/>
            <person name="Yan W."/>
            <person name="Fan B."/>
            <person name="Jiang Y."/>
            <person name="Adhikari A."/>
            <person name="Zheng C.-J."/>
            <person name="Schuster L."/>
            <person name="Cowan T.M."/>
            <person name="Smanski M.J."/>
            <person name="Chevrette M.G."/>
            <person name="De Carvalho L.P.S."/>
            <person name="Shen B."/>
        </authorList>
    </citation>
    <scope>NUCLEOTIDE SEQUENCE [LARGE SCALE GENOMIC DNA]</scope>
    <source>
        <strain evidence="2 3">NPDC000087</strain>
    </source>
</reference>
<dbReference type="InterPro" id="IPR013078">
    <property type="entry name" value="His_Pase_superF_clade-1"/>
</dbReference>